<accession>A0AAV4BXP3</accession>
<sequence length="136" mass="15617">MERYTDNEHAKPKEEEPETSFVVLWIAQGVTVECPGCLTLRHTKGKENWPGRPEEWRHVCENLKPSSDPRAAWQFIRSVSDRGNKARVKPLALNGKAISTDRKEADAFTKHFSKIKKVPRDPVADLRMQRLKKAPD</sequence>
<name>A0AAV4BXP3_9GAST</name>
<dbReference type="Proteomes" id="UP000735302">
    <property type="component" value="Unassembled WGS sequence"/>
</dbReference>
<evidence type="ECO:0000313" key="1">
    <source>
        <dbReference type="EMBL" id="GFO24413.1"/>
    </source>
</evidence>
<keyword evidence="2" id="KW-1185">Reference proteome</keyword>
<protein>
    <submittedName>
        <fullName evidence="1">Uncharacterized protein</fullName>
    </submittedName>
</protein>
<evidence type="ECO:0000313" key="2">
    <source>
        <dbReference type="Proteomes" id="UP000735302"/>
    </source>
</evidence>
<dbReference type="AlphaFoldDB" id="A0AAV4BXP3"/>
<comment type="caution">
    <text evidence="1">The sequence shown here is derived from an EMBL/GenBank/DDBJ whole genome shotgun (WGS) entry which is preliminary data.</text>
</comment>
<organism evidence="1 2">
    <name type="scientific">Plakobranchus ocellatus</name>
    <dbReference type="NCBI Taxonomy" id="259542"/>
    <lineage>
        <taxon>Eukaryota</taxon>
        <taxon>Metazoa</taxon>
        <taxon>Spiralia</taxon>
        <taxon>Lophotrochozoa</taxon>
        <taxon>Mollusca</taxon>
        <taxon>Gastropoda</taxon>
        <taxon>Heterobranchia</taxon>
        <taxon>Euthyneura</taxon>
        <taxon>Panpulmonata</taxon>
        <taxon>Sacoglossa</taxon>
        <taxon>Placobranchoidea</taxon>
        <taxon>Plakobranchidae</taxon>
        <taxon>Plakobranchus</taxon>
    </lineage>
</organism>
<reference evidence="1 2" key="1">
    <citation type="journal article" date="2021" name="Elife">
        <title>Chloroplast acquisition without the gene transfer in kleptoplastic sea slugs, Plakobranchus ocellatus.</title>
        <authorList>
            <person name="Maeda T."/>
            <person name="Takahashi S."/>
            <person name="Yoshida T."/>
            <person name="Shimamura S."/>
            <person name="Takaki Y."/>
            <person name="Nagai Y."/>
            <person name="Toyoda A."/>
            <person name="Suzuki Y."/>
            <person name="Arimoto A."/>
            <person name="Ishii H."/>
            <person name="Satoh N."/>
            <person name="Nishiyama T."/>
            <person name="Hasebe M."/>
            <person name="Maruyama T."/>
            <person name="Minagawa J."/>
            <person name="Obokata J."/>
            <person name="Shigenobu S."/>
        </authorList>
    </citation>
    <scope>NUCLEOTIDE SEQUENCE [LARGE SCALE GENOMIC DNA]</scope>
</reference>
<dbReference type="EMBL" id="BLXT01005617">
    <property type="protein sequence ID" value="GFO24413.1"/>
    <property type="molecule type" value="Genomic_DNA"/>
</dbReference>
<gene>
    <name evidence="1" type="ORF">PoB_005091800</name>
</gene>
<proteinExistence type="predicted"/>